<organism evidence="1 2">
    <name type="scientific">Brevundimonas phage vB_BpoS-Gurke</name>
    <dbReference type="NCBI Taxonomy" id="2948599"/>
    <lineage>
        <taxon>Viruses</taxon>
        <taxon>Duplodnaviria</taxon>
        <taxon>Heunggongvirae</taxon>
        <taxon>Uroviricota</taxon>
        <taxon>Caudoviricetes</taxon>
        <taxon>Jeanschmidtviridae</taxon>
        <taxon>Kikimoravirus</taxon>
        <taxon>Kikimoravirus gurke</taxon>
    </lineage>
</organism>
<sequence length="116" mass="12176">MTDIARRTDTIHRLQVAVKAQLALFDAPDLDSQQAIVDYIAKHATAGLLTGMVAEHKAILDALIVAFAAVPSTDEAKSILVGYARGVVMLMVGRDALTPTAAAAFDELISTAQGTV</sequence>
<evidence type="ECO:0000313" key="2">
    <source>
        <dbReference type="Proteomes" id="UP001055634"/>
    </source>
</evidence>
<reference evidence="1" key="1">
    <citation type="submission" date="2022-04" db="EMBL/GenBank/DDBJ databases">
        <authorList>
            <person name="Friedrich I."/>
            <person name="Schneider D."/>
            <person name="Poehlein A."/>
            <person name="Hertel R."/>
            <person name="Daniel R."/>
        </authorList>
    </citation>
    <scope>NUCLEOTIDE SEQUENCE</scope>
</reference>
<accession>A0A9E7N3B2</accession>
<dbReference type="EMBL" id="ON529850">
    <property type="protein sequence ID" value="UTC28078.1"/>
    <property type="molecule type" value="Genomic_DNA"/>
</dbReference>
<keyword evidence="2" id="KW-1185">Reference proteome</keyword>
<proteinExistence type="predicted"/>
<protein>
    <submittedName>
        <fullName evidence="1">Uncharacterized protein</fullName>
    </submittedName>
</protein>
<name>A0A9E7N3B2_9CAUD</name>
<evidence type="ECO:0000313" key="1">
    <source>
        <dbReference type="EMBL" id="UTC28078.1"/>
    </source>
</evidence>
<dbReference type="Proteomes" id="UP001055634">
    <property type="component" value="Segment"/>
</dbReference>
<gene>
    <name evidence="1" type="ORF">GURKE_00460</name>
</gene>